<evidence type="ECO:0000313" key="3">
    <source>
        <dbReference type="Proteomes" id="UP000070449"/>
    </source>
</evidence>
<comment type="caution">
    <text evidence="2">The sequence shown here is derived from an EMBL/GenBank/DDBJ whole genome shotgun (WGS) entry which is preliminary data.</text>
</comment>
<name>A0A136KEM9_9BACT</name>
<dbReference type="AlphaFoldDB" id="A0A136KEM9"/>
<proteinExistence type="predicted"/>
<protein>
    <submittedName>
        <fullName evidence="2">Uncharacterized protein</fullName>
    </submittedName>
</protein>
<gene>
    <name evidence="2" type="ORF">UZ20_WS6002001093</name>
</gene>
<keyword evidence="1" id="KW-0812">Transmembrane</keyword>
<organism evidence="2 3">
    <name type="scientific">candidate division WS6 bacterium OLB21</name>
    <dbReference type="NCBI Taxonomy" id="1617427"/>
    <lineage>
        <taxon>Bacteria</taxon>
        <taxon>Candidatus Dojkabacteria</taxon>
    </lineage>
</organism>
<feature type="transmembrane region" description="Helical" evidence="1">
    <location>
        <begin position="86"/>
        <end position="106"/>
    </location>
</feature>
<keyword evidence="1" id="KW-1133">Transmembrane helix</keyword>
<evidence type="ECO:0000313" key="2">
    <source>
        <dbReference type="EMBL" id="KXK07875.1"/>
    </source>
</evidence>
<keyword evidence="1" id="KW-0472">Membrane</keyword>
<dbReference type="Proteomes" id="UP000070449">
    <property type="component" value="Unassembled WGS sequence"/>
</dbReference>
<dbReference type="EMBL" id="JYPD01000029">
    <property type="protein sequence ID" value="KXK07875.1"/>
    <property type="molecule type" value="Genomic_DNA"/>
</dbReference>
<reference evidence="2 3" key="1">
    <citation type="submission" date="2015-02" db="EMBL/GenBank/DDBJ databases">
        <title>Improved understanding of the partial-nitritation anammox process through 23 genomes representing the majority of the microbial community.</title>
        <authorList>
            <person name="Speth D.R."/>
            <person name="In T Zandt M."/>
            <person name="Guerrero Cruz S."/>
            <person name="Jetten M.S."/>
            <person name="Dutilh B.E."/>
        </authorList>
    </citation>
    <scope>NUCLEOTIDE SEQUENCE [LARGE SCALE GENOMIC DNA]</scope>
    <source>
        <strain evidence="2">OLB21</strain>
    </source>
</reference>
<evidence type="ECO:0000256" key="1">
    <source>
        <dbReference type="SAM" id="Phobius"/>
    </source>
</evidence>
<accession>A0A136KEM9</accession>
<sequence length="192" mass="22031">MPTKSKATESITRQKSLTKRYLDKRRIGTAIETKEPILVETEREEISYSIPEEIESITEDTYEINGKDRNLESTEVTEPKTPLSQFRIITMVISFHVALFILILGAQRMQLMGDLSAQTLSNSNNFYFEPDSTLANLSRIYNLPKEEPRISIPESPINEITPENGDYLIEFTHSGKILLYRSSKDQLIEIEN</sequence>